<sequence length="220" mass="23606">MDGAQFIDAYCERVGPGFWAEPLNAVTNAAFVVAAFVMWHRLRGTELPLARLMVAVLAVIGAGSFLFHTFATPWAALADVLPIAAFILLYLLAVNLRFLAMPPWLAALAALLFLPLAAVAARLIAPLPFLGISAPYWPVVLLIAAYALLLRRRAPATARGLGIGAVILTLSLTFRSLDGPLCAAVPIGTHFLWHVLNAVMLGWMIEVYRRHMVAGGGAGR</sequence>
<evidence type="ECO:0000313" key="3">
    <source>
        <dbReference type="Proteomes" id="UP000199328"/>
    </source>
</evidence>
<dbReference type="EMBL" id="FNFV01000003">
    <property type="protein sequence ID" value="SDK48989.1"/>
    <property type="molecule type" value="Genomic_DNA"/>
</dbReference>
<dbReference type="STRING" id="990712.SAMN05216257_10349"/>
<keyword evidence="3" id="KW-1185">Reference proteome</keyword>
<organism evidence="2 3">
    <name type="scientific">Meinhardsimonia xiamenensis</name>
    <dbReference type="NCBI Taxonomy" id="990712"/>
    <lineage>
        <taxon>Bacteria</taxon>
        <taxon>Pseudomonadati</taxon>
        <taxon>Pseudomonadota</taxon>
        <taxon>Alphaproteobacteria</taxon>
        <taxon>Rhodobacterales</taxon>
        <taxon>Paracoccaceae</taxon>
        <taxon>Meinhardsimonia</taxon>
    </lineage>
</organism>
<keyword evidence="1" id="KW-0472">Membrane</keyword>
<feature type="transmembrane region" description="Helical" evidence="1">
    <location>
        <begin position="183"/>
        <end position="205"/>
    </location>
</feature>
<evidence type="ECO:0000256" key="1">
    <source>
        <dbReference type="SAM" id="Phobius"/>
    </source>
</evidence>
<proteinExistence type="predicted"/>
<dbReference type="AlphaFoldDB" id="A0A1G9CBH9"/>
<gene>
    <name evidence="2" type="ORF">SAMN05216257_10349</name>
</gene>
<protein>
    <submittedName>
        <fullName evidence="2">Ceramidase</fullName>
    </submittedName>
</protein>
<dbReference type="Proteomes" id="UP000199328">
    <property type="component" value="Unassembled WGS sequence"/>
</dbReference>
<feature type="transmembrane region" description="Helical" evidence="1">
    <location>
        <begin position="74"/>
        <end position="92"/>
    </location>
</feature>
<evidence type="ECO:0000313" key="2">
    <source>
        <dbReference type="EMBL" id="SDK48989.1"/>
    </source>
</evidence>
<feature type="transmembrane region" description="Helical" evidence="1">
    <location>
        <begin position="156"/>
        <end position="177"/>
    </location>
</feature>
<name>A0A1G9CBH9_9RHOB</name>
<accession>A0A1G9CBH9</accession>
<feature type="transmembrane region" description="Helical" evidence="1">
    <location>
        <begin position="49"/>
        <end position="68"/>
    </location>
</feature>
<dbReference type="RefSeq" id="WP_092499601.1">
    <property type="nucleotide sequence ID" value="NZ_FNFV01000003.1"/>
</dbReference>
<keyword evidence="1" id="KW-0812">Transmembrane</keyword>
<feature type="transmembrane region" description="Helical" evidence="1">
    <location>
        <begin position="104"/>
        <end position="124"/>
    </location>
</feature>
<dbReference type="OrthoDB" id="277121at2"/>
<feature type="transmembrane region" description="Helical" evidence="1">
    <location>
        <begin position="130"/>
        <end position="149"/>
    </location>
</feature>
<feature type="transmembrane region" description="Helical" evidence="1">
    <location>
        <begin position="23"/>
        <end position="42"/>
    </location>
</feature>
<keyword evidence="1" id="KW-1133">Transmembrane helix</keyword>
<reference evidence="3" key="1">
    <citation type="submission" date="2016-10" db="EMBL/GenBank/DDBJ databases">
        <authorList>
            <person name="Varghese N."/>
            <person name="Submissions S."/>
        </authorList>
    </citation>
    <scope>NUCLEOTIDE SEQUENCE [LARGE SCALE GENOMIC DNA]</scope>
    <source>
        <strain evidence="3">CGMCC 1.10789</strain>
    </source>
</reference>